<evidence type="ECO:0000256" key="1">
    <source>
        <dbReference type="ARBA" id="ARBA00022448"/>
    </source>
</evidence>
<keyword evidence="4 8" id="KW-0677">Repeat</keyword>
<dbReference type="EC" id="7.-.-.-" evidence="8"/>
<evidence type="ECO:0000256" key="7">
    <source>
        <dbReference type="ARBA" id="ARBA00023014"/>
    </source>
</evidence>
<feature type="compositionally biased region" description="Basic and acidic residues" evidence="9">
    <location>
        <begin position="462"/>
        <end position="472"/>
    </location>
</feature>
<dbReference type="EMBL" id="ASHL01000004">
    <property type="protein sequence ID" value="EPD13226.1"/>
    <property type="molecule type" value="Genomic_DNA"/>
</dbReference>
<dbReference type="InterPro" id="IPR037225">
    <property type="entry name" value="Nuo51_FMN-bd_sf"/>
</dbReference>
<dbReference type="RefSeq" id="WP_016390359.1">
    <property type="nucleotide sequence ID" value="NZ_JBLWZB010000007.1"/>
</dbReference>
<dbReference type="Pfam" id="PF13183">
    <property type="entry name" value="Fer4_8"/>
    <property type="match status" value="1"/>
</dbReference>
<comment type="caution">
    <text evidence="11">The sequence shown here is derived from an EMBL/GenBank/DDBJ whole genome shotgun (WGS) entry which is preliminary data.</text>
</comment>
<feature type="binding site" evidence="8">
    <location>
        <position position="422"/>
    </location>
    <ligand>
        <name>[4Fe-4S] cluster</name>
        <dbReference type="ChEBI" id="CHEBI:49883"/>
        <label>1</label>
    </ligand>
</feature>
<comment type="similarity">
    <text evidence="8">Belongs to the 4Fe4S bacterial-type ferredoxin family. RnfC subfamily.</text>
</comment>
<gene>
    <name evidence="8" type="primary">rnfC</name>
    <name evidence="11" type="ORF">L196_06275</name>
</gene>
<feature type="binding site" evidence="8">
    <location>
        <position position="383"/>
    </location>
    <ligand>
        <name>[4Fe-4S] cluster</name>
        <dbReference type="ChEBI" id="CHEBI:49883"/>
        <label>2</label>
    </ligand>
</feature>
<name>A0AB33Z2Q0_9GAMM</name>
<keyword evidence="8" id="KW-1278">Translocase</keyword>
<keyword evidence="2 8" id="KW-0004">4Fe-4S</keyword>
<dbReference type="PANTHER" id="PTHR43034">
    <property type="entry name" value="ION-TRANSLOCATING OXIDOREDUCTASE COMPLEX SUBUNIT C"/>
    <property type="match status" value="1"/>
</dbReference>
<dbReference type="InterPro" id="IPR019554">
    <property type="entry name" value="Soluble_ligand-bd"/>
</dbReference>
<keyword evidence="6 8" id="KW-0408">Iron</keyword>
<feature type="binding site" evidence="8">
    <location>
        <position position="376"/>
    </location>
    <ligand>
        <name>[4Fe-4S] cluster</name>
        <dbReference type="ChEBI" id="CHEBI:49883"/>
        <label>1</label>
    </ligand>
</feature>
<dbReference type="Gene3D" id="3.30.70.20">
    <property type="match status" value="1"/>
</dbReference>
<evidence type="ECO:0000256" key="6">
    <source>
        <dbReference type="ARBA" id="ARBA00023004"/>
    </source>
</evidence>
<dbReference type="GO" id="GO:0051539">
    <property type="term" value="F:4 iron, 4 sulfur cluster binding"/>
    <property type="evidence" value="ECO:0007669"/>
    <property type="project" value="UniProtKB-KW"/>
</dbReference>
<dbReference type="Pfam" id="PF13375">
    <property type="entry name" value="RnfC_N"/>
    <property type="match status" value="1"/>
</dbReference>
<dbReference type="Pfam" id="PF10531">
    <property type="entry name" value="SLBB"/>
    <property type="match status" value="1"/>
</dbReference>
<evidence type="ECO:0000256" key="9">
    <source>
        <dbReference type="SAM" id="MobiDB-lite"/>
    </source>
</evidence>
<dbReference type="GO" id="GO:0046872">
    <property type="term" value="F:metal ion binding"/>
    <property type="evidence" value="ECO:0007669"/>
    <property type="project" value="UniProtKB-KW"/>
</dbReference>
<keyword evidence="3 8" id="KW-0479">Metal-binding</keyword>
<keyword evidence="12" id="KW-1185">Reference proteome</keyword>
<evidence type="ECO:0000259" key="10">
    <source>
        <dbReference type="PROSITE" id="PS51379"/>
    </source>
</evidence>
<keyword evidence="8" id="KW-0997">Cell inner membrane</keyword>
<dbReference type="GO" id="GO:0009055">
    <property type="term" value="F:electron transfer activity"/>
    <property type="evidence" value="ECO:0007669"/>
    <property type="project" value="InterPro"/>
</dbReference>
<comment type="subunit">
    <text evidence="8">The complex is composed of six subunits: RnfA, RnfB, RnfC, RnfD, RnfE and RnfG.</text>
</comment>
<evidence type="ECO:0000256" key="4">
    <source>
        <dbReference type="ARBA" id="ARBA00022737"/>
    </source>
</evidence>
<dbReference type="Gene3D" id="3.10.20.600">
    <property type="match status" value="1"/>
</dbReference>
<proteinExistence type="inferred from homology"/>
<dbReference type="GO" id="GO:0005886">
    <property type="term" value="C:plasma membrane"/>
    <property type="evidence" value="ECO:0007669"/>
    <property type="project" value="UniProtKB-SubCell"/>
</dbReference>
<dbReference type="SUPFAM" id="SSF46548">
    <property type="entry name" value="alpha-helical ferredoxin"/>
    <property type="match status" value="1"/>
</dbReference>
<comment type="subcellular location">
    <subcellularLocation>
        <location evidence="8">Cell inner membrane</location>
        <topology evidence="8">Peripheral membrane protein</topology>
    </subcellularLocation>
</comment>
<dbReference type="Gene3D" id="3.40.50.11540">
    <property type="entry name" value="NADH-ubiquinone oxidoreductase 51kDa subunit"/>
    <property type="match status" value="1"/>
</dbReference>
<keyword evidence="5 8" id="KW-0249">Electron transport</keyword>
<keyword evidence="1 8" id="KW-0813">Transport</keyword>
<evidence type="ECO:0000256" key="3">
    <source>
        <dbReference type="ARBA" id="ARBA00022723"/>
    </source>
</evidence>
<feature type="domain" description="4Fe-4S ferredoxin-type" evidence="10">
    <location>
        <begin position="362"/>
        <end position="393"/>
    </location>
</feature>
<dbReference type="InterPro" id="IPR010208">
    <property type="entry name" value="Ion_transpt_RnfC/RsxC"/>
</dbReference>
<dbReference type="GO" id="GO:0022900">
    <property type="term" value="P:electron transport chain"/>
    <property type="evidence" value="ECO:0007669"/>
    <property type="project" value="UniProtKB-UniRule"/>
</dbReference>
<dbReference type="InterPro" id="IPR017900">
    <property type="entry name" value="4Fe4S_Fe_S_CS"/>
</dbReference>
<dbReference type="NCBIfam" id="NF003454">
    <property type="entry name" value="PRK05035.1"/>
    <property type="match status" value="1"/>
</dbReference>
<dbReference type="Pfam" id="PF01512">
    <property type="entry name" value="Complex1_51K"/>
    <property type="match status" value="1"/>
</dbReference>
<evidence type="ECO:0000256" key="2">
    <source>
        <dbReference type="ARBA" id="ARBA00022485"/>
    </source>
</evidence>
<reference evidence="11 12" key="1">
    <citation type="journal article" date="2013" name="Genome Announc.">
        <title>Genome Sequence of the Pyrene- and Fluoranthene-Degrading Bacterium Cycloclasticus sp. Strain PY97M.</title>
        <authorList>
            <person name="Cui Z."/>
            <person name="Xu G."/>
            <person name="Li Q."/>
            <person name="Gao W."/>
            <person name="Zheng L."/>
        </authorList>
    </citation>
    <scope>NUCLEOTIDE SEQUENCE [LARGE SCALE GENOMIC DNA]</scope>
    <source>
        <strain evidence="11 12">PY97M</strain>
    </source>
</reference>
<dbReference type="PROSITE" id="PS00198">
    <property type="entry name" value="4FE4S_FER_1"/>
    <property type="match status" value="2"/>
</dbReference>
<evidence type="ECO:0000313" key="12">
    <source>
        <dbReference type="Proteomes" id="UP000015462"/>
    </source>
</evidence>
<sequence length="508" mass="55165">MKLWSFKGGLPSLADHKNESVNLPIEIAPVPKHLIYPLGQHIGNAAKPLVNVGDTVLRGQKIAEAQGMISAPIHASSSGTVVSIADHLIPHPSGFSAPSITIETDGLDTEVTPTPQADFKQLAAEKLVQLIREAGIVGLGGAAFPTAIKLNTQSKAIQIDTLILNGAECEPYISCDDRLLKERSDRIVEGIEILLHMTGAKRAILAIEDNVPDTFKTVQRTIAEHQNSIISAVQIPTIYPTGGEKQLIQTLTGKEVPSGKIPADIGIVSINVGTVYAVQQAVIEGKPLTSRIITVTGEGVNKPHNLEVRLGTPIKALIDICNGYTKFAERLIMGGPMMGFALLNDDIPIIKATNCILVASKQEVVTEKQAMPCIRCGLCASVCPVSLLPQQLYWYSRSEQLEKAEKLNLFDCIECGCCDVACPSHIPLVQHFRYAKSALKVQKHEKHLSNVARERFEAREERIAREKAERAERSRKKKAALKNKPAKEEIDAAVSRSKAKKKPTPDEG</sequence>
<dbReference type="InterPro" id="IPR017896">
    <property type="entry name" value="4Fe4S_Fe-S-bd"/>
</dbReference>
<keyword evidence="8" id="KW-0472">Membrane</keyword>
<dbReference type="PROSITE" id="PS51379">
    <property type="entry name" value="4FE4S_FER_2"/>
    <property type="match status" value="2"/>
</dbReference>
<dbReference type="PANTHER" id="PTHR43034:SF2">
    <property type="entry name" value="ION-TRANSLOCATING OXIDOREDUCTASE COMPLEX SUBUNIT C"/>
    <property type="match status" value="1"/>
</dbReference>
<evidence type="ECO:0000256" key="5">
    <source>
        <dbReference type="ARBA" id="ARBA00022982"/>
    </source>
</evidence>
<protein>
    <recommendedName>
        <fullName evidence="8">Ion-translocating oxidoreductase complex subunit C</fullName>
        <ecNumber evidence="8">7.-.-.-</ecNumber>
    </recommendedName>
    <alternativeName>
        <fullName evidence="8">Rnf electron transport complex subunit C</fullName>
    </alternativeName>
</protein>
<accession>A0AB33Z2Q0</accession>
<dbReference type="HAMAP" id="MF_00461">
    <property type="entry name" value="RsxC_RnfC"/>
    <property type="match status" value="1"/>
</dbReference>
<feature type="binding site" evidence="8">
    <location>
        <position position="415"/>
    </location>
    <ligand>
        <name>[4Fe-4S] cluster</name>
        <dbReference type="ChEBI" id="CHEBI:49883"/>
        <label>2</label>
    </ligand>
</feature>
<comment type="function">
    <text evidence="8">Part of a membrane-bound complex that couples electron transfer with translocation of ions across the membrane.</text>
</comment>
<dbReference type="NCBIfam" id="TIGR01945">
    <property type="entry name" value="rnfC"/>
    <property type="match status" value="1"/>
</dbReference>
<evidence type="ECO:0000256" key="8">
    <source>
        <dbReference type="HAMAP-Rule" id="MF_00461"/>
    </source>
</evidence>
<evidence type="ECO:0000313" key="11">
    <source>
        <dbReference type="EMBL" id="EPD13226.1"/>
    </source>
</evidence>
<organism evidence="11 12">
    <name type="scientific">Cycloclasticus pugetii</name>
    <dbReference type="NCBI Taxonomy" id="34068"/>
    <lineage>
        <taxon>Bacteria</taxon>
        <taxon>Pseudomonadati</taxon>
        <taxon>Pseudomonadota</taxon>
        <taxon>Gammaproteobacteria</taxon>
        <taxon>Thiotrichales</taxon>
        <taxon>Piscirickettsiaceae</taxon>
        <taxon>Cycloclasticus</taxon>
    </lineage>
</organism>
<keyword evidence="8" id="KW-1003">Cell membrane</keyword>
<feature type="domain" description="4Fe-4S ferredoxin-type" evidence="10">
    <location>
        <begin position="403"/>
        <end position="432"/>
    </location>
</feature>
<feature type="binding site" evidence="8">
    <location>
        <position position="373"/>
    </location>
    <ligand>
        <name>[4Fe-4S] cluster</name>
        <dbReference type="ChEBI" id="CHEBI:49883"/>
        <label>1</label>
    </ligand>
</feature>
<dbReference type="InterPro" id="IPR011538">
    <property type="entry name" value="Nuo51_FMN-bd"/>
</dbReference>
<feature type="binding site" evidence="8">
    <location>
        <position position="379"/>
    </location>
    <ligand>
        <name>[4Fe-4S] cluster</name>
        <dbReference type="ChEBI" id="CHEBI:49883"/>
        <label>1</label>
    </ligand>
</feature>
<dbReference type="AlphaFoldDB" id="A0AB33Z2Q0"/>
<dbReference type="Proteomes" id="UP000015462">
    <property type="component" value="Unassembled WGS sequence"/>
</dbReference>
<keyword evidence="7 8" id="KW-0411">Iron-sulfur</keyword>
<dbReference type="SUPFAM" id="SSF142019">
    <property type="entry name" value="Nqo1 FMN-binding domain-like"/>
    <property type="match status" value="1"/>
</dbReference>
<comment type="cofactor">
    <cofactor evidence="8">
        <name>[4Fe-4S] cluster</name>
        <dbReference type="ChEBI" id="CHEBI:49883"/>
    </cofactor>
    <text evidence="8">Binds 2 [4Fe-4S] clusters per subunit.</text>
</comment>
<feature type="region of interest" description="Disordered" evidence="9">
    <location>
        <begin position="462"/>
        <end position="508"/>
    </location>
</feature>
<dbReference type="InterPro" id="IPR026902">
    <property type="entry name" value="RnfC_N"/>
</dbReference>
<feature type="binding site" evidence="8">
    <location>
        <position position="412"/>
    </location>
    <ligand>
        <name>[4Fe-4S] cluster</name>
        <dbReference type="ChEBI" id="CHEBI:49883"/>
        <label>2</label>
    </ligand>
</feature>
<feature type="binding site" evidence="8">
    <location>
        <position position="418"/>
    </location>
    <ligand>
        <name>[4Fe-4S] cluster</name>
        <dbReference type="ChEBI" id="CHEBI:49883"/>
        <label>2</label>
    </ligand>
</feature>